<dbReference type="SUPFAM" id="SSF46689">
    <property type="entry name" value="Homeodomain-like"/>
    <property type="match status" value="2"/>
</dbReference>
<dbReference type="Proteomes" id="UP000825051">
    <property type="component" value="Chromosome"/>
</dbReference>
<dbReference type="Pfam" id="PF12833">
    <property type="entry name" value="HTH_18"/>
    <property type="match status" value="1"/>
</dbReference>
<evidence type="ECO:0000256" key="2">
    <source>
        <dbReference type="ARBA" id="ARBA00023125"/>
    </source>
</evidence>
<evidence type="ECO:0000313" key="5">
    <source>
        <dbReference type="EMBL" id="QYM78528.1"/>
    </source>
</evidence>
<dbReference type="EMBL" id="CP080507">
    <property type="protein sequence ID" value="QYM78528.1"/>
    <property type="molecule type" value="Genomic_DNA"/>
</dbReference>
<dbReference type="InterPro" id="IPR018060">
    <property type="entry name" value="HTH_AraC"/>
</dbReference>
<reference evidence="5" key="1">
    <citation type="submission" date="2021-08" db="EMBL/GenBank/DDBJ databases">
        <title>Genome of a novel bacterium of the phylum Verrucomicrobia, Oleiharenicola sp. KSB-15.</title>
        <authorList>
            <person name="Chung J.-H."/>
            <person name="Ahn J.-H."/>
            <person name="Yoon Y."/>
            <person name="Kim D.-Y."/>
            <person name="An S.-H."/>
            <person name="Park I."/>
            <person name="Yeon J."/>
        </authorList>
    </citation>
    <scope>NUCLEOTIDE SEQUENCE</scope>
    <source>
        <strain evidence="5">KSB-15</strain>
    </source>
</reference>
<keyword evidence="3" id="KW-0804">Transcription</keyword>
<dbReference type="InterPro" id="IPR009057">
    <property type="entry name" value="Homeodomain-like_sf"/>
</dbReference>
<gene>
    <name evidence="5" type="ORF">K0B96_14680</name>
</gene>
<dbReference type="AlphaFoldDB" id="A0A8F9TVH3"/>
<proteinExistence type="predicted"/>
<sequence length="334" mass="37043">MSSVALDPCPALEDGRDYFAPHRPLTVLGPSRSDNASPSNITRFTPARETRFPSTASRAPDHAFWAAPAHSAASLQFLGWGLRNFSEHAPAVRQSDEWVYAVIESGAPTLVMKGRSEQISAPALVLIGPGRPFTWRDDPAQTTKMLEWRWRRPIHPAIAQAQADAVKHFTLAPSELAELRQLHAFTRAEVHRGDSCSDTALMGLHALLEALVVRISECSACDPRKEIVARAVRWIEAHLATRQPLARLADFLGVSPATVRRLFREQFGSTVMKTIAELRRREAERMLAGKEVTVKEVAYHLGYRHPHDFSRAFRKYTGKLPSRLDAACATSTGA</sequence>
<dbReference type="GO" id="GO:0043565">
    <property type="term" value="F:sequence-specific DNA binding"/>
    <property type="evidence" value="ECO:0007669"/>
    <property type="project" value="InterPro"/>
</dbReference>
<dbReference type="SMART" id="SM00342">
    <property type="entry name" value="HTH_ARAC"/>
    <property type="match status" value="1"/>
</dbReference>
<evidence type="ECO:0000256" key="1">
    <source>
        <dbReference type="ARBA" id="ARBA00023015"/>
    </source>
</evidence>
<dbReference type="PROSITE" id="PS01124">
    <property type="entry name" value="HTH_ARAC_FAMILY_2"/>
    <property type="match status" value="1"/>
</dbReference>
<evidence type="ECO:0000256" key="3">
    <source>
        <dbReference type="ARBA" id="ARBA00023163"/>
    </source>
</evidence>
<dbReference type="PANTHER" id="PTHR43280">
    <property type="entry name" value="ARAC-FAMILY TRANSCRIPTIONAL REGULATOR"/>
    <property type="match status" value="1"/>
</dbReference>
<evidence type="ECO:0000313" key="6">
    <source>
        <dbReference type="Proteomes" id="UP000825051"/>
    </source>
</evidence>
<name>A0A8F9TVH3_9BACT</name>
<dbReference type="PANTHER" id="PTHR43280:SF2">
    <property type="entry name" value="HTH-TYPE TRANSCRIPTIONAL REGULATOR EXSA"/>
    <property type="match status" value="1"/>
</dbReference>
<dbReference type="RefSeq" id="WP_220161632.1">
    <property type="nucleotide sequence ID" value="NZ_CP080507.1"/>
</dbReference>
<keyword evidence="1" id="KW-0805">Transcription regulation</keyword>
<dbReference type="Gene3D" id="1.10.10.60">
    <property type="entry name" value="Homeodomain-like"/>
    <property type="match status" value="1"/>
</dbReference>
<dbReference type="KEGG" id="ole:K0B96_14680"/>
<feature type="domain" description="HTH araC/xylS-type" evidence="4">
    <location>
        <begin position="229"/>
        <end position="327"/>
    </location>
</feature>
<accession>A0A8F9TVH3</accession>
<keyword evidence="2" id="KW-0238">DNA-binding</keyword>
<evidence type="ECO:0000259" key="4">
    <source>
        <dbReference type="PROSITE" id="PS01124"/>
    </source>
</evidence>
<keyword evidence="6" id="KW-1185">Reference proteome</keyword>
<dbReference type="GO" id="GO:0003700">
    <property type="term" value="F:DNA-binding transcription factor activity"/>
    <property type="evidence" value="ECO:0007669"/>
    <property type="project" value="InterPro"/>
</dbReference>
<organism evidence="5 6">
    <name type="scientific">Horticoccus luteus</name>
    <dbReference type="NCBI Taxonomy" id="2862869"/>
    <lineage>
        <taxon>Bacteria</taxon>
        <taxon>Pseudomonadati</taxon>
        <taxon>Verrucomicrobiota</taxon>
        <taxon>Opitutia</taxon>
        <taxon>Opitutales</taxon>
        <taxon>Opitutaceae</taxon>
        <taxon>Horticoccus</taxon>
    </lineage>
</organism>
<protein>
    <submittedName>
        <fullName evidence="5">Helix-turn-helix domain-containing protein</fullName>
    </submittedName>
</protein>